<comment type="caution">
    <text evidence="3">The sequence shown here is derived from an EMBL/GenBank/DDBJ whole genome shotgun (WGS) entry which is preliminary data.</text>
</comment>
<evidence type="ECO:0000313" key="3">
    <source>
        <dbReference type="EMBL" id="MCT2594352.1"/>
    </source>
</evidence>
<evidence type="ECO:0000256" key="1">
    <source>
        <dbReference type="SAM" id="MobiDB-lite"/>
    </source>
</evidence>
<evidence type="ECO:0000313" key="4">
    <source>
        <dbReference type="Proteomes" id="UP001156389"/>
    </source>
</evidence>
<dbReference type="PROSITE" id="PS51318">
    <property type="entry name" value="TAT"/>
    <property type="match status" value="1"/>
</dbReference>
<name>A0ABT2K2G4_9ACTN</name>
<dbReference type="InterPro" id="IPR029052">
    <property type="entry name" value="Metallo-depent_PP-like"/>
</dbReference>
<dbReference type="SUPFAM" id="SSF49899">
    <property type="entry name" value="Concanavalin A-like lectins/glucanases"/>
    <property type="match status" value="1"/>
</dbReference>
<sequence>MSTSDRSGLGRRSVLSAALTVPAATGAATALGAGSATAAPSSARRPSKGGRFDDESPRFSLAVLPDTQYLFDADSSDPEPLNATFRYLVSERAGANIAFMTHLGDVTEHGTKDEISLAADTFRTLHGKVPYSVLAGNHDVDGSTDDQRGDTEYLRAFGPKRYAAMPTFGGASPDGYNSYHVLRAAGRRWLVLALDWRVSDAGLRWAQGVLDEHPTLPAVLTTHDIAWSDEKGAARLSSNGQRLWDDLVRGNDQIFLALGGHYWPPGRTVLTNDAGHDVHLHLANYQDRYYGGAAMIRLYGFDLVRGAVDVETFSPWFLDRAPKKRTPLEAETIELTGPTDRFRLDIDFAARFRGFDGTTLPAPRPASRVTPRGTVAYWRFDGSGLAGRGKPGSAVAEGTVAHDLSGHGNDLRVQLLHDSAPEILTRDAGHHLSQPAHASLRFDGGKGPDRGAVLTTTAEAPLNGMKFLSGYTIETYLKLPDPFEGDHAWMGILSWEGRNGDAGKTTGWSQDDPSCSLNVTPERYLQFSLYPHRQDANPTNWSHALPVGRWTHIAVVNDGDRTDMYVDGSKIARNPAQRSSGIATLGKPFVIGGTQSAEKFGQGFYGWIGDTRIVSRALRPRDFLLEVR</sequence>
<protein>
    <submittedName>
        <fullName evidence="3">Metallophosphoesterase</fullName>
    </submittedName>
</protein>
<dbReference type="Gene3D" id="2.60.120.200">
    <property type="match status" value="1"/>
</dbReference>
<feature type="compositionally biased region" description="Low complexity" evidence="1">
    <location>
        <begin position="32"/>
        <end position="43"/>
    </location>
</feature>
<dbReference type="EMBL" id="JAJAGO010000020">
    <property type="protein sequence ID" value="MCT2594352.1"/>
    <property type="molecule type" value="Genomic_DNA"/>
</dbReference>
<keyword evidence="4" id="KW-1185">Reference proteome</keyword>
<evidence type="ECO:0000259" key="2">
    <source>
        <dbReference type="Pfam" id="PF00149"/>
    </source>
</evidence>
<dbReference type="InterPro" id="IPR004843">
    <property type="entry name" value="Calcineurin-like_PHP"/>
</dbReference>
<dbReference type="PANTHER" id="PTHR43143:SF5">
    <property type="entry name" value="SECRETED PROTEIN"/>
    <property type="match status" value="1"/>
</dbReference>
<dbReference type="RefSeq" id="WP_260221687.1">
    <property type="nucleotide sequence ID" value="NZ_JAJAGO010000020.1"/>
</dbReference>
<dbReference type="SUPFAM" id="SSF56300">
    <property type="entry name" value="Metallo-dependent phosphatases"/>
    <property type="match status" value="1"/>
</dbReference>
<dbReference type="PANTHER" id="PTHR43143">
    <property type="entry name" value="METALLOPHOSPHOESTERASE, CALCINEURIN SUPERFAMILY"/>
    <property type="match status" value="1"/>
</dbReference>
<dbReference type="InterPro" id="IPR051918">
    <property type="entry name" value="STPP_CPPED1"/>
</dbReference>
<feature type="region of interest" description="Disordered" evidence="1">
    <location>
        <begin position="32"/>
        <end position="56"/>
    </location>
</feature>
<reference evidence="3 4" key="1">
    <citation type="submission" date="2021-10" db="EMBL/GenBank/DDBJ databases">
        <title>Streptomyces gossypii sp. nov., isolated from soil collected from cotton field.</title>
        <authorList>
            <person name="Ge X."/>
            <person name="Chen X."/>
            <person name="Liu W."/>
        </authorList>
    </citation>
    <scope>NUCLEOTIDE SEQUENCE [LARGE SCALE GENOMIC DNA]</scope>
    <source>
        <strain evidence="3 4">N2-109</strain>
    </source>
</reference>
<dbReference type="Proteomes" id="UP001156389">
    <property type="component" value="Unassembled WGS sequence"/>
</dbReference>
<gene>
    <name evidence="3" type="ORF">LHJ74_31350</name>
</gene>
<dbReference type="InterPro" id="IPR013320">
    <property type="entry name" value="ConA-like_dom_sf"/>
</dbReference>
<dbReference type="InterPro" id="IPR006311">
    <property type="entry name" value="TAT_signal"/>
</dbReference>
<dbReference type="Pfam" id="PF00149">
    <property type="entry name" value="Metallophos"/>
    <property type="match status" value="1"/>
</dbReference>
<organism evidence="3 4">
    <name type="scientific">Streptomyces gossypii</name>
    <dbReference type="NCBI Taxonomy" id="2883101"/>
    <lineage>
        <taxon>Bacteria</taxon>
        <taxon>Bacillati</taxon>
        <taxon>Actinomycetota</taxon>
        <taxon>Actinomycetes</taxon>
        <taxon>Kitasatosporales</taxon>
        <taxon>Streptomycetaceae</taxon>
        <taxon>Streptomyces</taxon>
    </lineage>
</organism>
<accession>A0ABT2K2G4</accession>
<proteinExistence type="predicted"/>
<dbReference type="Gene3D" id="3.60.21.10">
    <property type="match status" value="1"/>
</dbReference>
<feature type="domain" description="Calcineurin-like phosphoesterase" evidence="2">
    <location>
        <begin position="66"/>
        <end position="227"/>
    </location>
</feature>
<dbReference type="Pfam" id="PF13385">
    <property type="entry name" value="Laminin_G_3"/>
    <property type="match status" value="1"/>
</dbReference>